<dbReference type="Gene3D" id="3.40.50.300">
    <property type="entry name" value="P-loop containing nucleotide triphosphate hydrolases"/>
    <property type="match status" value="1"/>
</dbReference>
<gene>
    <name evidence="5" type="ORF">EOT05_02400</name>
</gene>
<sequence>MIELIGVTKTYGKKQSTFKALDNINFTIPDGASVAIVGKSGSGKSTLMHVMSGLDRPEQGQVVIDGVDILKLKVKAVDMFRSKKIGFIFQAFFVQANETTYENVALPLEIANVSAGERRRRVIEALRTVELTDKVKEKARNLSGGQKQRLAIARAIVNSPRILFADEPTGNLDTQTGETIESLLFGLNKNGGSTLVIVTHDEELAAKCDMKIYIKDGQVDRVVGGEG</sequence>
<evidence type="ECO:0000256" key="1">
    <source>
        <dbReference type="ARBA" id="ARBA00022448"/>
    </source>
</evidence>
<evidence type="ECO:0000259" key="4">
    <source>
        <dbReference type="PROSITE" id="PS50893"/>
    </source>
</evidence>
<dbReference type="GO" id="GO:0022857">
    <property type="term" value="F:transmembrane transporter activity"/>
    <property type="evidence" value="ECO:0007669"/>
    <property type="project" value="TreeGrafter"/>
</dbReference>
<dbReference type="PANTHER" id="PTHR24220">
    <property type="entry name" value="IMPORT ATP-BINDING PROTEIN"/>
    <property type="match status" value="1"/>
</dbReference>
<evidence type="ECO:0000256" key="3">
    <source>
        <dbReference type="ARBA" id="ARBA00022840"/>
    </source>
</evidence>
<dbReference type="PROSITE" id="PS00211">
    <property type="entry name" value="ABC_TRANSPORTER_1"/>
    <property type="match status" value="1"/>
</dbReference>
<organism evidence="5 6">
    <name type="scientific">Candidatus Microsaccharimonas sossegonensis</name>
    <dbReference type="NCBI Taxonomy" id="2506948"/>
    <lineage>
        <taxon>Bacteria</taxon>
        <taxon>Candidatus Saccharimonadota</taxon>
        <taxon>Candidatus Saccharimonadia</taxon>
        <taxon>Candidatus Saccharimonadales</taxon>
        <taxon>Candidatus Saccharimonadaceae</taxon>
        <taxon>Candidatus Microsaccharimonas</taxon>
    </lineage>
</organism>
<dbReference type="Pfam" id="PF00005">
    <property type="entry name" value="ABC_tran"/>
    <property type="match status" value="1"/>
</dbReference>
<dbReference type="PANTHER" id="PTHR24220:SF86">
    <property type="entry name" value="ABC TRANSPORTER ABCH.1"/>
    <property type="match status" value="1"/>
</dbReference>
<dbReference type="SMART" id="SM00382">
    <property type="entry name" value="AAA"/>
    <property type="match status" value="1"/>
</dbReference>
<dbReference type="EMBL" id="SCKX01000001">
    <property type="protein sequence ID" value="RWZ78577.1"/>
    <property type="molecule type" value="Genomic_DNA"/>
</dbReference>
<keyword evidence="3 5" id="KW-0067">ATP-binding</keyword>
<dbReference type="GO" id="GO:0005886">
    <property type="term" value="C:plasma membrane"/>
    <property type="evidence" value="ECO:0007669"/>
    <property type="project" value="TreeGrafter"/>
</dbReference>
<evidence type="ECO:0000256" key="2">
    <source>
        <dbReference type="ARBA" id="ARBA00022741"/>
    </source>
</evidence>
<reference evidence="5" key="1">
    <citation type="submission" date="2019-01" db="EMBL/GenBank/DDBJ databases">
        <title>Genomic signatures and co-occurrence patterns of the ultra-small Saccharimodia (Patescibacteria phylum) suggest a symbiotic lifestyle.</title>
        <authorList>
            <person name="Lemos L."/>
            <person name="Medeiros J."/>
            <person name="Andreote F."/>
            <person name="Fernandes G."/>
            <person name="Varani A."/>
            <person name="Oliveira G."/>
            <person name="Pylro V."/>
        </authorList>
    </citation>
    <scope>NUCLEOTIDE SEQUENCE [LARGE SCALE GENOMIC DNA]</scope>
    <source>
        <strain evidence="5">AMD02</strain>
    </source>
</reference>
<dbReference type="InterPro" id="IPR003593">
    <property type="entry name" value="AAA+_ATPase"/>
</dbReference>
<dbReference type="FunFam" id="3.40.50.300:FF:000032">
    <property type="entry name" value="Export ABC transporter ATP-binding protein"/>
    <property type="match status" value="1"/>
</dbReference>
<dbReference type="InterPro" id="IPR017871">
    <property type="entry name" value="ABC_transporter-like_CS"/>
</dbReference>
<dbReference type="GO" id="GO:0098796">
    <property type="term" value="C:membrane protein complex"/>
    <property type="evidence" value="ECO:0007669"/>
    <property type="project" value="UniProtKB-ARBA"/>
</dbReference>
<dbReference type="InterPro" id="IPR017911">
    <property type="entry name" value="MacB-like_ATP-bd"/>
</dbReference>
<dbReference type="InterPro" id="IPR003439">
    <property type="entry name" value="ABC_transporter-like_ATP-bd"/>
</dbReference>
<evidence type="ECO:0000313" key="5">
    <source>
        <dbReference type="EMBL" id="RWZ78577.1"/>
    </source>
</evidence>
<accession>A0A4V1J7G2</accession>
<dbReference type="PROSITE" id="PS50893">
    <property type="entry name" value="ABC_TRANSPORTER_2"/>
    <property type="match status" value="1"/>
</dbReference>
<dbReference type="InterPro" id="IPR027417">
    <property type="entry name" value="P-loop_NTPase"/>
</dbReference>
<feature type="domain" description="ABC transporter" evidence="4">
    <location>
        <begin position="2"/>
        <end position="226"/>
    </location>
</feature>
<keyword evidence="1" id="KW-0813">Transport</keyword>
<keyword evidence="6" id="KW-1185">Reference proteome</keyword>
<dbReference type="InterPro" id="IPR015854">
    <property type="entry name" value="ABC_transpr_LolD-like"/>
</dbReference>
<protein>
    <submittedName>
        <fullName evidence="5">ABC transporter ATP-binding protein</fullName>
    </submittedName>
</protein>
<proteinExistence type="predicted"/>
<dbReference type="CDD" id="cd03255">
    <property type="entry name" value="ABC_MJ0796_LolCDE_FtsE"/>
    <property type="match status" value="1"/>
</dbReference>
<name>A0A4V1J7G2_9BACT</name>
<dbReference type="Proteomes" id="UP000289257">
    <property type="component" value="Unassembled WGS sequence"/>
</dbReference>
<comment type="caution">
    <text evidence="5">The sequence shown here is derived from an EMBL/GenBank/DDBJ whole genome shotgun (WGS) entry which is preliminary data.</text>
</comment>
<dbReference type="GO" id="GO:0016887">
    <property type="term" value="F:ATP hydrolysis activity"/>
    <property type="evidence" value="ECO:0007669"/>
    <property type="project" value="InterPro"/>
</dbReference>
<dbReference type="GO" id="GO:0005524">
    <property type="term" value="F:ATP binding"/>
    <property type="evidence" value="ECO:0007669"/>
    <property type="project" value="UniProtKB-KW"/>
</dbReference>
<evidence type="ECO:0000313" key="6">
    <source>
        <dbReference type="Proteomes" id="UP000289257"/>
    </source>
</evidence>
<dbReference type="SUPFAM" id="SSF52540">
    <property type="entry name" value="P-loop containing nucleoside triphosphate hydrolases"/>
    <property type="match status" value="1"/>
</dbReference>
<keyword evidence="2" id="KW-0547">Nucleotide-binding</keyword>
<dbReference type="AlphaFoldDB" id="A0A4V1J7G2"/>